<feature type="transmembrane region" description="Helical" evidence="1">
    <location>
        <begin position="35"/>
        <end position="56"/>
    </location>
</feature>
<name>A0A1M5BJB5_9BACT</name>
<dbReference type="STRING" id="1121884.SAMN02745131_02603"/>
<feature type="transmembrane region" description="Helical" evidence="1">
    <location>
        <begin position="12"/>
        <end position="29"/>
    </location>
</feature>
<evidence type="ECO:0000313" key="2">
    <source>
        <dbReference type="EMBL" id="SHF42377.1"/>
    </source>
</evidence>
<gene>
    <name evidence="2" type="ORF">SAMN02745131_02603</name>
</gene>
<feature type="transmembrane region" description="Helical" evidence="1">
    <location>
        <begin position="63"/>
        <end position="88"/>
    </location>
</feature>
<keyword evidence="3" id="KW-1185">Reference proteome</keyword>
<accession>A0A1M5BJB5</accession>
<proteinExistence type="predicted"/>
<keyword evidence="1" id="KW-1133">Transmembrane helix</keyword>
<evidence type="ECO:0000313" key="3">
    <source>
        <dbReference type="Proteomes" id="UP000184048"/>
    </source>
</evidence>
<dbReference type="EMBL" id="FQUU01000010">
    <property type="protein sequence ID" value="SHF42377.1"/>
    <property type="molecule type" value="Genomic_DNA"/>
</dbReference>
<keyword evidence="1" id="KW-0812">Transmembrane</keyword>
<protein>
    <submittedName>
        <fullName evidence="2">Uncharacterized protein</fullName>
    </submittedName>
</protein>
<dbReference type="AlphaFoldDB" id="A0A1M5BJB5"/>
<evidence type="ECO:0000256" key="1">
    <source>
        <dbReference type="SAM" id="Phobius"/>
    </source>
</evidence>
<feature type="transmembrane region" description="Helical" evidence="1">
    <location>
        <begin position="100"/>
        <end position="122"/>
    </location>
</feature>
<reference evidence="2 3" key="1">
    <citation type="submission" date="2016-11" db="EMBL/GenBank/DDBJ databases">
        <authorList>
            <person name="Jaros S."/>
            <person name="Januszkiewicz K."/>
            <person name="Wedrychowicz H."/>
        </authorList>
    </citation>
    <scope>NUCLEOTIDE SEQUENCE [LARGE SCALE GENOMIC DNA]</scope>
    <source>
        <strain evidence="2 3">DSM 18119</strain>
    </source>
</reference>
<dbReference type="Proteomes" id="UP000184048">
    <property type="component" value="Unassembled WGS sequence"/>
</dbReference>
<keyword evidence="1" id="KW-0472">Membrane</keyword>
<sequence>MTKDKIKNLIDFIPLIILTVYTIVLIWTVSTTTIIFSYEHYIGLVMLTVTYILFVWRHKPGVLALGLTLTLGLFKVVSYSAIISYYSIGGSLNGHSSGDIKIQGIFLLWLAIHLTISGRHYVGILSNKYWRDLFDTFKHTKVNEQQ</sequence>
<organism evidence="2 3">
    <name type="scientific">Flavisolibacter ginsengisoli DSM 18119</name>
    <dbReference type="NCBI Taxonomy" id="1121884"/>
    <lineage>
        <taxon>Bacteria</taxon>
        <taxon>Pseudomonadati</taxon>
        <taxon>Bacteroidota</taxon>
        <taxon>Chitinophagia</taxon>
        <taxon>Chitinophagales</taxon>
        <taxon>Chitinophagaceae</taxon>
        <taxon>Flavisolibacter</taxon>
    </lineage>
</organism>